<accession>A0A3A5L4Q8</accession>
<evidence type="ECO:0000256" key="4">
    <source>
        <dbReference type="ARBA" id="ARBA00013013"/>
    </source>
</evidence>
<comment type="similarity">
    <text evidence="2">Belongs to the isocitrate and isopropylmalate dehydrogenases family.</text>
</comment>
<dbReference type="Proteomes" id="UP000251035">
    <property type="component" value="Unassembled WGS sequence"/>
</dbReference>
<dbReference type="RefSeq" id="WP_108293635.1">
    <property type="nucleotide sequence ID" value="NZ_CAAAIR010000006.1"/>
</dbReference>
<dbReference type="FunFam" id="3.40.718.10:FF:000005">
    <property type="entry name" value="Isocitrate dehydrogenase [NADP]"/>
    <property type="match status" value="1"/>
</dbReference>
<evidence type="ECO:0000256" key="12">
    <source>
        <dbReference type="ARBA" id="ARBA00023002"/>
    </source>
</evidence>
<dbReference type="NCBIfam" id="TIGR00183">
    <property type="entry name" value="prok_nadp_idh"/>
    <property type="match status" value="1"/>
</dbReference>
<feature type="binding site" evidence="17">
    <location>
        <position position="397"/>
    </location>
    <ligand>
        <name>NADP(+)</name>
        <dbReference type="ChEBI" id="CHEBI:58349"/>
    </ligand>
</feature>
<dbReference type="EMBL" id="QZWB01000005">
    <property type="protein sequence ID" value="RJT47726.1"/>
    <property type="molecule type" value="Genomic_DNA"/>
</dbReference>
<evidence type="ECO:0000256" key="5">
    <source>
        <dbReference type="ARBA" id="ARBA00019562"/>
    </source>
</evidence>
<organism evidence="24 27">
    <name type="scientific">Legionella taurinensis</name>
    <dbReference type="NCBI Taxonomy" id="70611"/>
    <lineage>
        <taxon>Bacteria</taxon>
        <taxon>Pseudomonadati</taxon>
        <taxon>Pseudomonadota</taxon>
        <taxon>Gammaproteobacteria</taxon>
        <taxon>Legionellales</taxon>
        <taxon>Legionellaceae</taxon>
        <taxon>Legionella</taxon>
    </lineage>
</organism>
<name>A0A3A5L4Q8_9GAMM</name>
<keyword evidence="26" id="KW-1185">Reference proteome</keyword>
<feature type="domain" description="Isopropylmalate dehydrogenase-like" evidence="22">
    <location>
        <begin position="30"/>
        <end position="414"/>
    </location>
</feature>
<dbReference type="GO" id="GO:0006099">
    <property type="term" value="P:tricarboxylic acid cycle"/>
    <property type="evidence" value="ECO:0007669"/>
    <property type="project" value="UniProtKB-UniRule"/>
</dbReference>
<feature type="modified residue" description="N6-succinyllysine" evidence="20">
    <location>
        <position position="244"/>
    </location>
</feature>
<gene>
    <name evidence="24" type="ORF">D6J04_06195</name>
    <name evidence="23" type="ORF">DB745_09970</name>
    <name evidence="25" type="ORF">DIZ81_09965</name>
</gene>
<keyword evidence="6 21" id="KW-0329">Glyoxylate bypass</keyword>
<comment type="function">
    <text evidence="15">Catalyzes the oxidative decarboxylation of isocitrate to 2-oxoglutarate and carbon dioxide with the concomitant reduction of NADP(+).</text>
</comment>
<dbReference type="InterPro" id="IPR004439">
    <property type="entry name" value="Isocitrate_DH_NADP_dimer_prok"/>
</dbReference>
<dbReference type="SUPFAM" id="SSF53659">
    <property type="entry name" value="Isocitrate/Isopropylmalate dehydrogenase-like"/>
    <property type="match status" value="1"/>
</dbReference>
<keyword evidence="12 23" id="KW-0560">Oxidoreductase</keyword>
<evidence type="ECO:0000256" key="9">
    <source>
        <dbReference type="ARBA" id="ARBA00022723"/>
    </source>
</evidence>
<feature type="binding site" evidence="16">
    <location>
        <position position="117"/>
    </location>
    <ligand>
        <name>D-threo-isocitrate</name>
        <dbReference type="ChEBI" id="CHEBI:15562"/>
    </ligand>
</feature>
<evidence type="ECO:0000313" key="25">
    <source>
        <dbReference type="EMBL" id="TID41775.1"/>
    </source>
</evidence>
<evidence type="ECO:0000313" key="27">
    <source>
        <dbReference type="Proteomes" id="UP000270757"/>
    </source>
</evidence>
<dbReference type="OrthoDB" id="9806254at2"/>
<dbReference type="GO" id="GO:0051287">
    <property type="term" value="F:NAD binding"/>
    <property type="evidence" value="ECO:0007669"/>
    <property type="project" value="InterPro"/>
</dbReference>
<reference evidence="23 26" key="1">
    <citation type="submission" date="2018-04" db="EMBL/GenBank/DDBJ databases">
        <title>Whole genome sequence comparison of clinical and drinking water Legionella pneumophila isolates associated with the Flint Water Crisis.</title>
        <authorList>
            <person name="Garner E."/>
            <person name="Brown C."/>
            <person name="Schwake O."/>
            <person name="Coil D."/>
            <person name="Jospin G."/>
            <person name="Eisen J."/>
            <person name="Edwards M."/>
            <person name="Pruden A."/>
        </authorList>
    </citation>
    <scope>NUCLEOTIDE SEQUENCE [LARGE SCALE GENOMIC DNA]</scope>
    <source>
        <strain evidence="23 26">Genessee03</strain>
    </source>
</reference>
<feature type="binding site" evidence="16">
    <location>
        <position position="155"/>
    </location>
    <ligand>
        <name>D-threo-isocitrate</name>
        <dbReference type="ChEBI" id="CHEBI:15562"/>
    </ligand>
</feature>
<evidence type="ECO:0000256" key="6">
    <source>
        <dbReference type="ARBA" id="ARBA00022435"/>
    </source>
</evidence>
<keyword evidence="13 18" id="KW-0464">Manganese</keyword>
<keyword evidence="8" id="KW-0597">Phosphoprotein</keyword>
<feature type="binding site" evidence="18">
    <location>
        <position position="309"/>
    </location>
    <ligand>
        <name>Mg(2+)</name>
        <dbReference type="ChEBI" id="CHEBI:18420"/>
    </ligand>
</feature>
<feature type="site" description="Critical for catalysis" evidence="19">
    <location>
        <position position="162"/>
    </location>
</feature>
<feature type="binding site" evidence="16">
    <location>
        <position position="115"/>
    </location>
    <ligand>
        <name>D-threo-isocitrate</name>
        <dbReference type="ChEBI" id="CHEBI:15562"/>
    </ligand>
</feature>
<evidence type="ECO:0000256" key="15">
    <source>
        <dbReference type="ARBA" id="ARBA00046127"/>
    </source>
</evidence>
<evidence type="ECO:0000256" key="20">
    <source>
        <dbReference type="PIRSR" id="PIRSR604439-5"/>
    </source>
</evidence>
<feature type="modified residue" description="N6-acetyllysine" evidence="20">
    <location>
        <position position="144"/>
    </location>
</feature>
<evidence type="ECO:0000313" key="23">
    <source>
        <dbReference type="EMBL" id="PUT46842.1"/>
    </source>
</evidence>
<evidence type="ECO:0000256" key="8">
    <source>
        <dbReference type="ARBA" id="ARBA00022553"/>
    </source>
</evidence>
<dbReference type="GO" id="GO:0004450">
    <property type="term" value="F:isocitrate dehydrogenase (NADP+) activity"/>
    <property type="evidence" value="ECO:0007669"/>
    <property type="project" value="UniProtKB-UniRule"/>
</dbReference>
<evidence type="ECO:0000256" key="13">
    <source>
        <dbReference type="ARBA" id="ARBA00023211"/>
    </source>
</evidence>
<feature type="modified residue" description="Phosphoserine" evidence="20">
    <location>
        <position position="115"/>
    </location>
</feature>
<dbReference type="EC" id="1.1.1.42" evidence="4 21"/>
<evidence type="ECO:0000256" key="19">
    <source>
        <dbReference type="PIRSR" id="PIRSR604439-4"/>
    </source>
</evidence>
<feature type="modified residue" description="N6-succinyllysine" evidence="20">
    <location>
        <position position="102"/>
    </location>
</feature>
<dbReference type="Proteomes" id="UP000306421">
    <property type="component" value="Unassembled WGS sequence"/>
</dbReference>
<dbReference type="InterPro" id="IPR024084">
    <property type="entry name" value="IsoPropMal-DH-like_dom"/>
</dbReference>
<feature type="binding site" evidence="17">
    <location>
        <position position="106"/>
    </location>
    <ligand>
        <name>NADP(+)</name>
        <dbReference type="ChEBI" id="CHEBI:58349"/>
    </ligand>
</feature>
<evidence type="ECO:0000313" key="24">
    <source>
        <dbReference type="EMBL" id="RJT47726.1"/>
    </source>
</evidence>
<dbReference type="NCBIfam" id="NF005425">
    <property type="entry name" value="PRK07006.1"/>
    <property type="match status" value="1"/>
</dbReference>
<keyword evidence="7 21" id="KW-0816">Tricarboxylic acid cycle</keyword>
<dbReference type="PROSITE" id="PS00470">
    <property type="entry name" value="IDH_IMDH"/>
    <property type="match status" value="1"/>
</dbReference>
<dbReference type="EMBL" id="QCXM01000009">
    <property type="protein sequence ID" value="PUT46842.1"/>
    <property type="molecule type" value="Genomic_DNA"/>
</dbReference>
<feature type="binding site" evidence="17">
    <location>
        <position position="393"/>
    </location>
    <ligand>
        <name>NADP(+)</name>
        <dbReference type="ChEBI" id="CHEBI:58349"/>
    </ligand>
</feature>
<evidence type="ECO:0000256" key="21">
    <source>
        <dbReference type="RuleBase" id="RU004446"/>
    </source>
</evidence>
<keyword evidence="9 21" id="KW-0479">Metal-binding</keyword>
<protein>
    <recommendedName>
        <fullName evidence="5 21">Isocitrate dehydrogenase [NADP]</fullName>
        <ecNumber evidence="4 21">1.1.1.42</ecNumber>
    </recommendedName>
</protein>
<comment type="caution">
    <text evidence="24">The sequence shown here is derived from an EMBL/GenBank/DDBJ whole genome shotgun (WGS) entry which is preliminary data.</text>
</comment>
<feature type="binding site" evidence="17">
    <location>
        <begin position="341"/>
        <end position="347"/>
    </location>
    <ligand>
        <name>NADP(+)</name>
        <dbReference type="ChEBI" id="CHEBI:58349"/>
    </ligand>
</feature>
<reference evidence="25 28" key="2">
    <citation type="submission" date="2018-04" db="EMBL/GenBank/DDBJ databases">
        <title>Whole genome sequence comparison of clinical and drinking water Legionella pneumophila isolates.</title>
        <authorList>
            <person name="Garner E."/>
        </authorList>
    </citation>
    <scope>NUCLEOTIDE SEQUENCE [LARGE SCALE GENOMIC DNA]</scope>
    <source>
        <strain evidence="25 28">WH02</strain>
    </source>
</reference>
<dbReference type="Gene3D" id="3.40.718.10">
    <property type="entry name" value="Isopropylmalate Dehydrogenase"/>
    <property type="match status" value="1"/>
</dbReference>
<keyword evidence="11 17" id="KW-0521">NADP</keyword>
<dbReference type="PANTHER" id="PTHR43504">
    <property type="entry name" value="ISOCITRATE DEHYDROGENASE [NADP]"/>
    <property type="match status" value="1"/>
</dbReference>
<evidence type="ECO:0000256" key="3">
    <source>
        <dbReference type="ARBA" id="ARBA00011738"/>
    </source>
</evidence>
<dbReference type="Proteomes" id="UP000270757">
    <property type="component" value="Unassembled WGS sequence"/>
</dbReference>
<comment type="subunit">
    <text evidence="3">Homodimer.</text>
</comment>
<comment type="cofactor">
    <cofactor evidence="1">
        <name>Mn(2+)</name>
        <dbReference type="ChEBI" id="CHEBI:29035"/>
    </cofactor>
</comment>
<dbReference type="Pfam" id="PF00180">
    <property type="entry name" value="Iso_dh"/>
    <property type="match status" value="1"/>
</dbReference>
<keyword evidence="10 18" id="KW-0460">Magnesium</keyword>
<evidence type="ECO:0000313" key="28">
    <source>
        <dbReference type="Proteomes" id="UP000306421"/>
    </source>
</evidence>
<dbReference type="GeneID" id="48947039"/>
<feature type="site" description="Critical for catalysis" evidence="19">
    <location>
        <position position="232"/>
    </location>
</feature>
<evidence type="ECO:0000256" key="14">
    <source>
        <dbReference type="ARBA" id="ARBA00023554"/>
    </source>
</evidence>
<dbReference type="GO" id="GO:0000287">
    <property type="term" value="F:magnesium ion binding"/>
    <property type="evidence" value="ECO:0007669"/>
    <property type="project" value="InterPro"/>
</dbReference>
<evidence type="ECO:0000256" key="11">
    <source>
        <dbReference type="ARBA" id="ARBA00022857"/>
    </source>
</evidence>
<evidence type="ECO:0000256" key="18">
    <source>
        <dbReference type="PIRSR" id="PIRSR604439-3"/>
    </source>
</evidence>
<dbReference type="PANTHER" id="PTHR43504:SF1">
    <property type="entry name" value="ISOCITRATE DEHYDROGENASE [NADP]"/>
    <property type="match status" value="1"/>
</dbReference>
<comment type="cofactor">
    <cofactor evidence="18">
        <name>Mg(2+)</name>
        <dbReference type="ChEBI" id="CHEBI:18420"/>
    </cofactor>
    <cofactor evidence="18">
        <name>Mn(2+)</name>
        <dbReference type="ChEBI" id="CHEBI:29035"/>
    </cofactor>
    <text evidence="18">Binds 1 Mg(2+) or Mn(2+) ion per subunit.</text>
</comment>
<evidence type="ECO:0000256" key="17">
    <source>
        <dbReference type="PIRSR" id="PIRSR604439-2"/>
    </source>
</evidence>
<evidence type="ECO:0000313" key="26">
    <source>
        <dbReference type="Proteomes" id="UP000251035"/>
    </source>
</evidence>
<dbReference type="InterPro" id="IPR019818">
    <property type="entry name" value="IsoCit/isopropylmalate_DH_CS"/>
</dbReference>
<evidence type="ECO:0000259" key="22">
    <source>
        <dbReference type="SMART" id="SM01329"/>
    </source>
</evidence>
<feature type="binding site" evidence="16">
    <location>
        <position position="121"/>
    </location>
    <ligand>
        <name>D-threo-isocitrate</name>
        <dbReference type="ChEBI" id="CHEBI:15562"/>
    </ligand>
</feature>
<feature type="binding site" evidence="16">
    <location>
        <position position="131"/>
    </location>
    <ligand>
        <name>D-threo-isocitrate</name>
        <dbReference type="ChEBI" id="CHEBI:15562"/>
    </ligand>
</feature>
<evidence type="ECO:0000256" key="7">
    <source>
        <dbReference type="ARBA" id="ARBA00022532"/>
    </source>
</evidence>
<feature type="binding site" evidence="17">
    <location>
        <position position="354"/>
    </location>
    <ligand>
        <name>NADP(+)</name>
        <dbReference type="ChEBI" id="CHEBI:58349"/>
    </ligand>
</feature>
<reference evidence="24 27" key="3">
    <citation type="submission" date="2018-09" db="EMBL/GenBank/DDBJ databases">
        <title>Draft genome sequences of Legionella taurinensis isolated from water samples.</title>
        <authorList>
            <person name="Chakeri A."/>
            <person name="Allerberger F."/>
            <person name="Kundi M."/>
            <person name="Ruppitsch W."/>
            <person name="Schmid D."/>
        </authorList>
    </citation>
    <scope>NUCLEOTIDE SEQUENCE [LARGE SCALE GENOMIC DNA]</scope>
    <source>
        <strain evidence="24 27">4570-18-6</strain>
    </source>
</reference>
<dbReference type="SMART" id="SM01329">
    <property type="entry name" value="Iso_dh"/>
    <property type="match status" value="1"/>
</dbReference>
<sequence>MTFEKIRIPTEGQAITVAANGSLQVPDQPIIPFIEGDGIGVDVTPPMIRVVDEAVKKAYGGKRKIAWMEVYAGEKATKVYGNDQWLPKETLDALKKYVVSIKGPLTTPVGGGIRSLNVAIRQDLDLYTCLRPIRYFTGVPSPVKEPWKTDMVIFRENSEDIYAGIEWQADSPEAKKVIEFLRNEMSVKKIRFPDHCGIGIKPVSEQGTRRLVKAAIQYAIDNDRDSVTLVHKGNIMKFTEGAFKDWGYQVARDSFGAKEYQGGPWMEFKNPKTGKQIVIKDVIADAFLQQILLRPEDYSVIATLNLNGDYISDALAAQVGGIGIAPGANMSDEVAVFEATHGTAPKYAGQDKVNPGSLILSAEMMLRHMGWTEAADLIIKGVDGAIEAKTVTYDFERLMDGATCVSSSGFAEAMIKHM</sequence>
<evidence type="ECO:0000256" key="1">
    <source>
        <dbReference type="ARBA" id="ARBA00001936"/>
    </source>
</evidence>
<dbReference type="AlphaFoldDB" id="A0A3A5L4Q8"/>
<evidence type="ECO:0000256" key="10">
    <source>
        <dbReference type="ARBA" id="ARBA00022842"/>
    </source>
</evidence>
<comment type="catalytic activity">
    <reaction evidence="14">
        <text>D-threo-isocitrate + NADP(+) = 2-oxoglutarate + CO2 + NADPH</text>
        <dbReference type="Rhea" id="RHEA:19629"/>
        <dbReference type="ChEBI" id="CHEBI:15562"/>
        <dbReference type="ChEBI" id="CHEBI:16526"/>
        <dbReference type="ChEBI" id="CHEBI:16810"/>
        <dbReference type="ChEBI" id="CHEBI:57783"/>
        <dbReference type="ChEBI" id="CHEBI:58349"/>
        <dbReference type="EC" id="1.1.1.42"/>
    </reaction>
</comment>
<evidence type="ECO:0000256" key="2">
    <source>
        <dbReference type="ARBA" id="ARBA00007769"/>
    </source>
</evidence>
<proteinExistence type="inferred from homology"/>
<dbReference type="GO" id="GO:0006097">
    <property type="term" value="P:glyoxylate cycle"/>
    <property type="evidence" value="ECO:0007669"/>
    <property type="project" value="UniProtKB-KW"/>
</dbReference>
<evidence type="ECO:0000256" key="16">
    <source>
        <dbReference type="PIRSR" id="PIRSR604439-1"/>
    </source>
</evidence>
<dbReference type="EMBL" id="QFGG01000008">
    <property type="protein sequence ID" value="TID41775.1"/>
    <property type="molecule type" value="Genomic_DNA"/>
</dbReference>